<feature type="region of interest" description="Disordered" evidence="4">
    <location>
        <begin position="85"/>
        <end position="107"/>
    </location>
</feature>
<dbReference type="GO" id="GO:0003735">
    <property type="term" value="F:structural constituent of ribosome"/>
    <property type="evidence" value="ECO:0007669"/>
    <property type="project" value="InterPro"/>
</dbReference>
<dbReference type="EMBL" id="HBDY01008137">
    <property type="protein sequence ID" value="CAD8238109.1"/>
    <property type="molecule type" value="Transcribed_RNA"/>
</dbReference>
<dbReference type="GO" id="GO:0005739">
    <property type="term" value="C:mitochondrion"/>
    <property type="evidence" value="ECO:0007669"/>
    <property type="project" value="GOC"/>
</dbReference>
<name>A0A6U0I5S6_MICPS</name>
<dbReference type="NCBIfam" id="TIGR00002">
    <property type="entry name" value="S16"/>
    <property type="match status" value="1"/>
</dbReference>
<dbReference type="SUPFAM" id="SSF54565">
    <property type="entry name" value="Ribosomal protein S16"/>
    <property type="match status" value="1"/>
</dbReference>
<dbReference type="PANTHER" id="PTHR12919:SF39">
    <property type="entry name" value="SMALL RIBOSOMAL SUBUNIT PROTEIN BS16M_BS16C"/>
    <property type="match status" value="1"/>
</dbReference>
<comment type="similarity">
    <text evidence="1">Belongs to the bacterial ribosomal protein bS16 family.</text>
</comment>
<evidence type="ECO:0008006" key="7">
    <source>
        <dbReference type="Google" id="ProtNLM"/>
    </source>
</evidence>
<proteinExistence type="inferred from homology"/>
<dbReference type="InterPro" id="IPR023803">
    <property type="entry name" value="Ribosomal_bS16_dom_sf"/>
</dbReference>
<reference evidence="5" key="1">
    <citation type="submission" date="2021-01" db="EMBL/GenBank/DDBJ databases">
        <authorList>
            <person name="Corre E."/>
            <person name="Pelletier E."/>
            <person name="Niang G."/>
            <person name="Scheremetjew M."/>
            <person name="Finn R."/>
            <person name="Kale V."/>
            <person name="Holt S."/>
            <person name="Cochrane G."/>
            <person name="Meng A."/>
            <person name="Brown T."/>
            <person name="Cohen L."/>
        </authorList>
    </citation>
    <scope>NUCLEOTIDE SEQUENCE</scope>
    <source>
        <strain evidence="5">RCC1614</strain>
    </source>
</reference>
<dbReference type="GO" id="GO:0015935">
    <property type="term" value="C:small ribosomal subunit"/>
    <property type="evidence" value="ECO:0007669"/>
    <property type="project" value="TreeGrafter"/>
</dbReference>
<evidence type="ECO:0000256" key="4">
    <source>
        <dbReference type="SAM" id="MobiDB-lite"/>
    </source>
</evidence>
<keyword evidence="3" id="KW-0687">Ribonucleoprotein</keyword>
<evidence type="ECO:0000256" key="2">
    <source>
        <dbReference type="ARBA" id="ARBA00022980"/>
    </source>
</evidence>
<dbReference type="GO" id="GO:0032543">
    <property type="term" value="P:mitochondrial translation"/>
    <property type="evidence" value="ECO:0007669"/>
    <property type="project" value="TreeGrafter"/>
</dbReference>
<dbReference type="Gene3D" id="3.30.1320.10">
    <property type="match status" value="1"/>
</dbReference>
<gene>
    <name evidence="5" type="ORF">MPUS1402_LOCUS6020</name>
    <name evidence="6" type="ORF">MPUS1402_LOCUS6021</name>
</gene>
<evidence type="ECO:0000313" key="6">
    <source>
        <dbReference type="EMBL" id="CAD8238109.1"/>
    </source>
</evidence>
<organism evidence="5">
    <name type="scientific">Micromonas pusilla</name>
    <name type="common">Picoplanktonic green alga</name>
    <name type="synonym">Chromulina pusilla</name>
    <dbReference type="NCBI Taxonomy" id="38833"/>
    <lineage>
        <taxon>Eukaryota</taxon>
        <taxon>Viridiplantae</taxon>
        <taxon>Chlorophyta</taxon>
        <taxon>Mamiellophyceae</taxon>
        <taxon>Mamiellales</taxon>
        <taxon>Mamiellaceae</taxon>
        <taxon>Micromonas</taxon>
    </lineage>
</organism>
<dbReference type="PANTHER" id="PTHR12919">
    <property type="entry name" value="30S RIBOSOMAL PROTEIN S16"/>
    <property type="match status" value="1"/>
</dbReference>
<dbReference type="HAMAP" id="MF_00385">
    <property type="entry name" value="Ribosomal_bS16"/>
    <property type="match status" value="1"/>
</dbReference>
<dbReference type="Pfam" id="PF00886">
    <property type="entry name" value="Ribosomal_S16"/>
    <property type="match status" value="1"/>
</dbReference>
<dbReference type="EMBL" id="HBDY01008136">
    <property type="protein sequence ID" value="CAD8238107.1"/>
    <property type="molecule type" value="Transcribed_RNA"/>
</dbReference>
<dbReference type="InterPro" id="IPR000307">
    <property type="entry name" value="Ribosomal_bS16"/>
</dbReference>
<sequence length="136" mass="15580">MVVRIRLARRGHRNMPFYRIHVADARAPRDGKHLEIVGHYDPLPELDGNKHLSLKIERIKYWLSVGAQPSDTVARLLGQAGIIPPRPRKGLESAMPKHPNTCPGRMENKHLTRKYKEQQARERGFAAAEEEDHIIV</sequence>
<evidence type="ECO:0000313" key="5">
    <source>
        <dbReference type="EMBL" id="CAD8238107.1"/>
    </source>
</evidence>
<dbReference type="AlphaFoldDB" id="A0A6U0I5S6"/>
<evidence type="ECO:0000256" key="3">
    <source>
        <dbReference type="ARBA" id="ARBA00023274"/>
    </source>
</evidence>
<protein>
    <recommendedName>
        <fullName evidence="7">Ribosomal protein S16</fullName>
    </recommendedName>
</protein>
<accession>A0A6U0I5S6</accession>
<evidence type="ECO:0000256" key="1">
    <source>
        <dbReference type="ARBA" id="ARBA00006668"/>
    </source>
</evidence>
<keyword evidence="2" id="KW-0689">Ribosomal protein</keyword>